<dbReference type="PANTHER" id="PTHR43252">
    <property type="entry name" value="TRANSCRIPTIONAL REGULATOR YQJI"/>
    <property type="match status" value="1"/>
</dbReference>
<evidence type="ECO:0000313" key="4">
    <source>
        <dbReference type="Proteomes" id="UP000481583"/>
    </source>
</evidence>
<dbReference type="InterPro" id="IPR036388">
    <property type="entry name" value="WH-like_DNA-bd_sf"/>
</dbReference>
<organism evidence="3 4">
    <name type="scientific">Streptomyces coryli</name>
    <dbReference type="NCBI Taxonomy" id="1128680"/>
    <lineage>
        <taxon>Bacteria</taxon>
        <taxon>Bacillati</taxon>
        <taxon>Actinomycetota</taxon>
        <taxon>Actinomycetes</taxon>
        <taxon>Kitasatosporales</taxon>
        <taxon>Streptomycetaceae</taxon>
        <taxon>Streptomyces</taxon>
    </lineage>
</organism>
<dbReference type="Gene3D" id="1.10.10.10">
    <property type="entry name" value="Winged helix-like DNA-binding domain superfamily/Winged helix DNA-binding domain"/>
    <property type="match status" value="1"/>
</dbReference>
<comment type="caution">
    <text evidence="3">The sequence shown here is derived from an EMBL/GenBank/DDBJ whole genome shotgun (WGS) entry which is preliminary data.</text>
</comment>
<evidence type="ECO:0000259" key="1">
    <source>
        <dbReference type="Pfam" id="PF03551"/>
    </source>
</evidence>
<dbReference type="AlphaFoldDB" id="A0A6G4TWH7"/>
<dbReference type="Proteomes" id="UP000481583">
    <property type="component" value="Unassembled WGS sequence"/>
</dbReference>
<name>A0A6G4TWH7_9ACTN</name>
<dbReference type="InterPro" id="IPR005149">
    <property type="entry name" value="Tscrpt_reg_PadR_N"/>
</dbReference>
<keyword evidence="4" id="KW-1185">Reference proteome</keyword>
<dbReference type="Pfam" id="PF10400">
    <property type="entry name" value="Vir_act_alpha_C"/>
    <property type="match status" value="1"/>
</dbReference>
<accession>A0A6G4TWH7</accession>
<evidence type="ECO:0000259" key="2">
    <source>
        <dbReference type="Pfam" id="PF10400"/>
    </source>
</evidence>
<dbReference type="InterPro" id="IPR036390">
    <property type="entry name" value="WH_DNA-bd_sf"/>
</dbReference>
<gene>
    <name evidence="3" type="ORF">G5C51_07725</name>
</gene>
<dbReference type="InterPro" id="IPR018309">
    <property type="entry name" value="Tscrpt_reg_PadR_C"/>
</dbReference>
<dbReference type="SUPFAM" id="SSF46785">
    <property type="entry name" value="Winged helix' DNA-binding domain"/>
    <property type="match status" value="1"/>
</dbReference>
<proteinExistence type="predicted"/>
<reference evidence="3 4" key="1">
    <citation type="submission" date="2020-02" db="EMBL/GenBank/DDBJ databases">
        <title>Whole-genome analyses of novel actinobacteria.</title>
        <authorList>
            <person name="Sahin N."/>
        </authorList>
    </citation>
    <scope>NUCLEOTIDE SEQUENCE [LARGE SCALE GENOMIC DNA]</scope>
    <source>
        <strain evidence="3 4">A7024</strain>
    </source>
</reference>
<sequence length="171" mass="19030">MADLNPTAASLLGFLHAGEASGYELVHTAQQLIGDFWSLTRSQVYRELAALDRRGLVEAGPAGPRSRQPYRLTDEGRAAFGAWLAEPPGTEQIRYPLLLTLAFGSALDRDRLMGFIAEHRTVHEKRLAGYREQRAAGCPDRFTEATLAFGIRYEEGVLAWMDELPAILEER</sequence>
<feature type="domain" description="Transcription regulator PadR C-terminal" evidence="2">
    <location>
        <begin position="93"/>
        <end position="168"/>
    </location>
</feature>
<dbReference type="PANTHER" id="PTHR43252:SF4">
    <property type="entry name" value="TRANSCRIPTIONAL REGULATORY PROTEIN"/>
    <property type="match status" value="1"/>
</dbReference>
<dbReference type="Gene3D" id="6.10.140.190">
    <property type="match status" value="1"/>
</dbReference>
<evidence type="ECO:0000313" key="3">
    <source>
        <dbReference type="EMBL" id="NGN63796.1"/>
    </source>
</evidence>
<feature type="domain" description="Transcription regulator PadR N-terminal" evidence="1">
    <location>
        <begin position="11"/>
        <end position="80"/>
    </location>
</feature>
<protein>
    <submittedName>
        <fullName evidence="3">PadR family transcriptional regulator</fullName>
    </submittedName>
</protein>
<dbReference type="Pfam" id="PF03551">
    <property type="entry name" value="PadR"/>
    <property type="match status" value="1"/>
</dbReference>
<dbReference type="EMBL" id="JAAKZV010000021">
    <property type="protein sequence ID" value="NGN63796.1"/>
    <property type="molecule type" value="Genomic_DNA"/>
</dbReference>